<dbReference type="Gene3D" id="3.90.1570.10">
    <property type="entry name" value="tt1808, chain A"/>
    <property type="match status" value="1"/>
</dbReference>
<dbReference type="PANTHER" id="PTHR34107:SF7">
    <property type="entry name" value="SLR2092 PROTEIN"/>
    <property type="match status" value="1"/>
</dbReference>
<dbReference type="AlphaFoldDB" id="A0A480A6S5"/>
<proteinExistence type="predicted"/>
<dbReference type="InterPro" id="IPR008538">
    <property type="entry name" value="Uma2"/>
</dbReference>
<dbReference type="CDD" id="cd06260">
    <property type="entry name" value="DUF820-like"/>
    <property type="match status" value="1"/>
</dbReference>
<dbReference type="PANTHER" id="PTHR34107">
    <property type="entry name" value="SLL0198 PROTEIN-RELATED"/>
    <property type="match status" value="1"/>
</dbReference>
<evidence type="ECO:0000313" key="2">
    <source>
        <dbReference type="EMBL" id="GCL40750.1"/>
    </source>
</evidence>
<gene>
    <name evidence="2" type="ORF">NIES80_04390</name>
</gene>
<dbReference type="InterPro" id="IPR011335">
    <property type="entry name" value="Restrct_endonuc-II-like"/>
</dbReference>
<protein>
    <recommendedName>
        <fullName evidence="1">Putative restriction endonuclease domain-containing protein</fullName>
    </recommendedName>
</protein>
<evidence type="ECO:0000313" key="3">
    <source>
        <dbReference type="Proteomes" id="UP000299367"/>
    </source>
</evidence>
<dbReference type="Proteomes" id="UP000299367">
    <property type="component" value="Unassembled WGS sequence"/>
</dbReference>
<dbReference type="InterPro" id="IPR012296">
    <property type="entry name" value="Nuclease_put_TT1808"/>
</dbReference>
<sequence length="179" mass="19975">MSFTVKELEEIQIAYPDYRLELVDGSIIIMSPSGYESEEVGTEFARILGNWVRPRKLGRVVGSSAGFKLPNSDLRAPDVSFVCANRLKKSTEDYAELVPDLVVEVKSKTDSLDKLRKKIEDFMNLGAKVGILINPKTRTVEVSCHGETVIFKDGDILTLPDLLPGWEVAISEIWSPVFE</sequence>
<dbReference type="OrthoDB" id="455378at2"/>
<accession>A0A480A6S5</accession>
<dbReference type="RefSeq" id="WP_137906568.1">
    <property type="nucleotide sequence ID" value="NZ_BJCF01000003.1"/>
</dbReference>
<dbReference type="Pfam" id="PF05685">
    <property type="entry name" value="Uma2"/>
    <property type="match status" value="1"/>
</dbReference>
<reference evidence="3" key="1">
    <citation type="submission" date="2019-02" db="EMBL/GenBank/DDBJ databases">
        <title>Draft genome sequence of Dolichospermum planctonicum NIES-80.</title>
        <authorList>
            <person name="Yamaguchi H."/>
            <person name="Suzuki S."/>
            <person name="Kawachi M."/>
        </authorList>
    </citation>
    <scope>NUCLEOTIDE SEQUENCE [LARGE SCALE GENOMIC DNA]</scope>
    <source>
        <strain evidence="3">NIES-80</strain>
    </source>
</reference>
<dbReference type="SUPFAM" id="SSF52980">
    <property type="entry name" value="Restriction endonuclease-like"/>
    <property type="match status" value="1"/>
</dbReference>
<evidence type="ECO:0000259" key="1">
    <source>
        <dbReference type="Pfam" id="PF05685"/>
    </source>
</evidence>
<organism evidence="2 3">
    <name type="scientific">Dolichospermum planctonicum</name>
    <dbReference type="NCBI Taxonomy" id="136072"/>
    <lineage>
        <taxon>Bacteria</taxon>
        <taxon>Bacillati</taxon>
        <taxon>Cyanobacteriota</taxon>
        <taxon>Cyanophyceae</taxon>
        <taxon>Nostocales</taxon>
        <taxon>Aphanizomenonaceae</taxon>
        <taxon>Dolichospermum</taxon>
    </lineage>
</organism>
<dbReference type="EMBL" id="BJCF01000003">
    <property type="protein sequence ID" value="GCL40750.1"/>
    <property type="molecule type" value="Genomic_DNA"/>
</dbReference>
<feature type="domain" description="Putative restriction endonuclease" evidence="1">
    <location>
        <begin position="7"/>
        <end position="170"/>
    </location>
</feature>
<comment type="caution">
    <text evidence="2">The sequence shown here is derived from an EMBL/GenBank/DDBJ whole genome shotgun (WGS) entry which is preliminary data.</text>
</comment>
<name>A0A480A6S5_9CYAN</name>